<dbReference type="InParanoid" id="A0A482WZ54"/>
<dbReference type="InterPro" id="IPR003961">
    <property type="entry name" value="FN3_dom"/>
</dbReference>
<evidence type="ECO:0000256" key="1">
    <source>
        <dbReference type="SAM" id="MobiDB-lite"/>
    </source>
</evidence>
<dbReference type="CDD" id="cd00063">
    <property type="entry name" value="FN3"/>
    <property type="match status" value="1"/>
</dbReference>
<protein>
    <recommendedName>
        <fullName evidence="2">Fibronectin type-III domain-containing protein</fullName>
    </recommendedName>
</protein>
<accession>A0A482WZ54</accession>
<dbReference type="Gene3D" id="2.60.40.10">
    <property type="entry name" value="Immunoglobulins"/>
    <property type="match status" value="1"/>
</dbReference>
<feature type="non-terminal residue" evidence="3">
    <location>
        <position position="1"/>
    </location>
</feature>
<dbReference type="InterPro" id="IPR036116">
    <property type="entry name" value="FN3_sf"/>
</dbReference>
<dbReference type="AlphaFoldDB" id="A0A482WZ54"/>
<keyword evidence="4" id="KW-1185">Reference proteome</keyword>
<evidence type="ECO:0000313" key="4">
    <source>
        <dbReference type="Proteomes" id="UP000291343"/>
    </source>
</evidence>
<dbReference type="OrthoDB" id="6159398at2759"/>
<evidence type="ECO:0000259" key="2">
    <source>
        <dbReference type="PROSITE" id="PS50853"/>
    </source>
</evidence>
<dbReference type="Proteomes" id="UP000291343">
    <property type="component" value="Unassembled WGS sequence"/>
</dbReference>
<dbReference type="SUPFAM" id="SSF49265">
    <property type="entry name" value="Fibronectin type III"/>
    <property type="match status" value="1"/>
</dbReference>
<comment type="caution">
    <text evidence="3">The sequence shown here is derived from an EMBL/GenBank/DDBJ whole genome shotgun (WGS) entry which is preliminary data.</text>
</comment>
<organism evidence="3 4">
    <name type="scientific">Laodelphax striatellus</name>
    <name type="common">Small brown planthopper</name>
    <name type="synonym">Delphax striatella</name>
    <dbReference type="NCBI Taxonomy" id="195883"/>
    <lineage>
        <taxon>Eukaryota</taxon>
        <taxon>Metazoa</taxon>
        <taxon>Ecdysozoa</taxon>
        <taxon>Arthropoda</taxon>
        <taxon>Hexapoda</taxon>
        <taxon>Insecta</taxon>
        <taxon>Pterygota</taxon>
        <taxon>Neoptera</taxon>
        <taxon>Paraneoptera</taxon>
        <taxon>Hemiptera</taxon>
        <taxon>Auchenorrhyncha</taxon>
        <taxon>Fulgoroidea</taxon>
        <taxon>Delphacidae</taxon>
        <taxon>Criomorphinae</taxon>
        <taxon>Laodelphax</taxon>
    </lineage>
</organism>
<dbReference type="InterPro" id="IPR013783">
    <property type="entry name" value="Ig-like_fold"/>
</dbReference>
<name>A0A482WZ54_LAOST</name>
<proteinExistence type="predicted"/>
<feature type="compositionally biased region" description="Basic and acidic residues" evidence="1">
    <location>
        <begin position="62"/>
        <end position="78"/>
    </location>
</feature>
<sequence length="78" mass="8888">AGEWKTAYPQLQQDESPKGVYTVRHVLTDLQEAHTYQAQLKAKNSYGWSPLSDPHPFTGIIEPERPKEEPSAQEPLDR</sequence>
<reference evidence="3 4" key="1">
    <citation type="journal article" date="2017" name="Gigascience">
        <title>Genome sequence of the small brown planthopper, Laodelphax striatellus.</title>
        <authorList>
            <person name="Zhu J."/>
            <person name="Jiang F."/>
            <person name="Wang X."/>
            <person name="Yang P."/>
            <person name="Bao Y."/>
            <person name="Zhao W."/>
            <person name="Wang W."/>
            <person name="Lu H."/>
            <person name="Wang Q."/>
            <person name="Cui N."/>
            <person name="Li J."/>
            <person name="Chen X."/>
            <person name="Luo L."/>
            <person name="Yu J."/>
            <person name="Kang L."/>
            <person name="Cui F."/>
        </authorList>
    </citation>
    <scope>NUCLEOTIDE SEQUENCE [LARGE SCALE GENOMIC DNA]</scope>
    <source>
        <strain evidence="3">Lst14</strain>
    </source>
</reference>
<dbReference type="EMBL" id="QKKF02021445">
    <property type="protein sequence ID" value="RZF38867.1"/>
    <property type="molecule type" value="Genomic_DNA"/>
</dbReference>
<feature type="domain" description="Fibronectin type-III" evidence="2">
    <location>
        <begin position="1"/>
        <end position="64"/>
    </location>
</feature>
<gene>
    <name evidence="3" type="ORF">LSTR_LSTR012410</name>
</gene>
<feature type="region of interest" description="Disordered" evidence="1">
    <location>
        <begin position="45"/>
        <end position="78"/>
    </location>
</feature>
<evidence type="ECO:0000313" key="3">
    <source>
        <dbReference type="EMBL" id="RZF38867.1"/>
    </source>
</evidence>
<dbReference type="PROSITE" id="PS50853">
    <property type="entry name" value="FN3"/>
    <property type="match status" value="1"/>
</dbReference>